<accession>F4W799</accession>
<dbReference type="AlphaFoldDB" id="F4W799"/>
<sequence>MAHCLPRSALVVRSLSRPKRETFFLRSRSSSISSKDPPILPLLSGLLIECPAIPRTNQFQIAAPTIWSNYAKFEPTGKKVSRLLYLTSTNILFVLIVYCMECVDSKHVKRHLGEDPKVLKSITMNRNKAPKIIKNVLCVREQERYNIILCMRVIVYLLIKLWLEKLDQDFLDRLNQEGQKRLSYSFCCLVAVDIASFNNRRFTERYTSNDNNGAVNAAKGQNRHVVNRTKYHHFSNWPQVQTQKIVIQKMQEPIVSTVQSAQTKQSPIDHRYYQCIFADRQDGRSVETNGSHNFQVFPSKNLRSGEPPPNDLDLDICCQGHDSSQVTLRKF</sequence>
<name>F4W799_ACREC</name>
<proteinExistence type="predicted"/>
<dbReference type="InParanoid" id="F4W799"/>
<organism evidence="2">
    <name type="scientific">Acromyrmex echinatior</name>
    <name type="common">Panamanian leafcutter ant</name>
    <name type="synonym">Acromyrmex octospinosus echinatior</name>
    <dbReference type="NCBI Taxonomy" id="103372"/>
    <lineage>
        <taxon>Eukaryota</taxon>
        <taxon>Metazoa</taxon>
        <taxon>Ecdysozoa</taxon>
        <taxon>Arthropoda</taxon>
        <taxon>Hexapoda</taxon>
        <taxon>Insecta</taxon>
        <taxon>Pterygota</taxon>
        <taxon>Neoptera</taxon>
        <taxon>Endopterygota</taxon>
        <taxon>Hymenoptera</taxon>
        <taxon>Apocrita</taxon>
        <taxon>Aculeata</taxon>
        <taxon>Formicoidea</taxon>
        <taxon>Formicidae</taxon>
        <taxon>Myrmicinae</taxon>
        <taxon>Acromyrmex</taxon>
    </lineage>
</organism>
<gene>
    <name evidence="1" type="ORF">G5I_01309</name>
</gene>
<reference evidence="1" key="1">
    <citation type="submission" date="2011-02" db="EMBL/GenBank/DDBJ databases">
        <title>The genome of the leaf-cutting ant Acromyrmex echinatior suggests key adaptations to social evolution and fungus farming.</title>
        <authorList>
            <person name="Nygaard S."/>
            <person name="Zhang G."/>
        </authorList>
    </citation>
    <scope>NUCLEOTIDE SEQUENCE</scope>
</reference>
<protein>
    <submittedName>
        <fullName evidence="1">Uncharacterized protein</fullName>
    </submittedName>
</protein>
<dbReference type="EMBL" id="GL887823">
    <property type="protein sequence ID" value="EGI69925.1"/>
    <property type="molecule type" value="Genomic_DNA"/>
</dbReference>
<keyword evidence="2" id="KW-1185">Reference proteome</keyword>
<dbReference type="Proteomes" id="UP000007755">
    <property type="component" value="Unassembled WGS sequence"/>
</dbReference>
<evidence type="ECO:0000313" key="2">
    <source>
        <dbReference type="Proteomes" id="UP000007755"/>
    </source>
</evidence>
<evidence type="ECO:0000313" key="1">
    <source>
        <dbReference type="EMBL" id="EGI69925.1"/>
    </source>
</evidence>